<dbReference type="Proteomes" id="UP001152561">
    <property type="component" value="Unassembled WGS sequence"/>
</dbReference>
<evidence type="ECO:0000313" key="1">
    <source>
        <dbReference type="EMBL" id="KAJ8543739.1"/>
    </source>
</evidence>
<dbReference type="InterPro" id="IPR052596">
    <property type="entry name" value="AMBRA1_autophagy"/>
</dbReference>
<sequence length="131" mass="14692">MLGRTDASPTRHPIAPHRVMYELQISLEEATFGSMLVSRAVRAADCLTSIQFFPTSEHLLLAYGHRHSSLMKSIVIDGDITVPVYTILEFFKEMSTKEVNTNAKGIKSMYVIFGSPDYIAPEYAYTLLVKC</sequence>
<organism evidence="1 2">
    <name type="scientific">Anisodus acutangulus</name>
    <dbReference type="NCBI Taxonomy" id="402998"/>
    <lineage>
        <taxon>Eukaryota</taxon>
        <taxon>Viridiplantae</taxon>
        <taxon>Streptophyta</taxon>
        <taxon>Embryophyta</taxon>
        <taxon>Tracheophyta</taxon>
        <taxon>Spermatophyta</taxon>
        <taxon>Magnoliopsida</taxon>
        <taxon>eudicotyledons</taxon>
        <taxon>Gunneridae</taxon>
        <taxon>Pentapetalae</taxon>
        <taxon>asterids</taxon>
        <taxon>lamiids</taxon>
        <taxon>Solanales</taxon>
        <taxon>Solanaceae</taxon>
        <taxon>Solanoideae</taxon>
        <taxon>Hyoscyameae</taxon>
        <taxon>Anisodus</taxon>
    </lineage>
</organism>
<dbReference type="PANTHER" id="PTHR22874:SF1">
    <property type="entry name" value="ACTIVATING MOLECULE IN BECN1-REGULATED AUTOPHAGY PROTEIN 1"/>
    <property type="match status" value="1"/>
</dbReference>
<dbReference type="GO" id="GO:0080008">
    <property type="term" value="C:Cul4-RING E3 ubiquitin ligase complex"/>
    <property type="evidence" value="ECO:0007669"/>
    <property type="project" value="TreeGrafter"/>
</dbReference>
<gene>
    <name evidence="1" type="ORF">K7X08_025357</name>
</gene>
<evidence type="ECO:0000313" key="2">
    <source>
        <dbReference type="Proteomes" id="UP001152561"/>
    </source>
</evidence>
<dbReference type="AlphaFoldDB" id="A0A9Q1R7M7"/>
<dbReference type="PANTHER" id="PTHR22874">
    <property type="entry name" value="ACTIVATING MOLECULE IN BECN1-REGULATED AUTOPHAGY PROTEIN 1"/>
    <property type="match status" value="1"/>
</dbReference>
<dbReference type="GO" id="GO:0000045">
    <property type="term" value="P:autophagosome assembly"/>
    <property type="evidence" value="ECO:0007669"/>
    <property type="project" value="TreeGrafter"/>
</dbReference>
<dbReference type="EMBL" id="JAJAGQ010000014">
    <property type="protein sequence ID" value="KAJ8543739.1"/>
    <property type="molecule type" value="Genomic_DNA"/>
</dbReference>
<comment type="caution">
    <text evidence="1">The sequence shown here is derived from an EMBL/GenBank/DDBJ whole genome shotgun (WGS) entry which is preliminary data.</text>
</comment>
<protein>
    <submittedName>
        <fullName evidence="1">Uncharacterized protein</fullName>
    </submittedName>
</protein>
<reference evidence="2" key="1">
    <citation type="journal article" date="2023" name="Proc. Natl. Acad. Sci. U.S.A.">
        <title>Genomic and structural basis for evolution of tropane alkaloid biosynthesis.</title>
        <authorList>
            <person name="Wanga Y.-J."/>
            <person name="Taina T."/>
            <person name="Yua J.-Y."/>
            <person name="Lia J."/>
            <person name="Xua B."/>
            <person name="Chenc J."/>
            <person name="D'Auriad J.C."/>
            <person name="Huanga J.-P."/>
            <person name="Huanga S.-X."/>
        </authorList>
    </citation>
    <scope>NUCLEOTIDE SEQUENCE [LARGE SCALE GENOMIC DNA]</scope>
    <source>
        <strain evidence="2">cv. KIB-2019</strain>
    </source>
</reference>
<keyword evidence="2" id="KW-1185">Reference proteome</keyword>
<proteinExistence type="predicted"/>
<dbReference type="OrthoDB" id="6363363at2759"/>
<dbReference type="GO" id="GO:0000423">
    <property type="term" value="P:mitophagy"/>
    <property type="evidence" value="ECO:0007669"/>
    <property type="project" value="TreeGrafter"/>
</dbReference>
<name>A0A9Q1R7M7_9SOLA</name>
<dbReference type="GO" id="GO:1990756">
    <property type="term" value="F:ubiquitin-like ligase-substrate adaptor activity"/>
    <property type="evidence" value="ECO:0007669"/>
    <property type="project" value="TreeGrafter"/>
</dbReference>
<accession>A0A9Q1R7M7</accession>